<dbReference type="RefSeq" id="WP_003797491.1">
    <property type="nucleotide sequence ID" value="NZ_BAEG01000005.1"/>
</dbReference>
<evidence type="ECO:0000313" key="1">
    <source>
        <dbReference type="EMBL" id="GAB11948.1"/>
    </source>
</evidence>
<gene>
    <name evidence="1" type="ORF">ARGLB_005_00130</name>
</gene>
<dbReference type="AlphaFoldDB" id="H0QGJ7"/>
<comment type="caution">
    <text evidence="1">The sequence shown here is derived from an EMBL/GenBank/DDBJ whole genome shotgun (WGS) entry which is preliminary data.</text>
</comment>
<name>H0QGJ7_ARTG1</name>
<proteinExistence type="predicted"/>
<organism evidence="1 2">
    <name type="scientific">Arthrobacter globiformis (strain ATCC 8010 / DSM 20124 / JCM 1332 / NBRC 12137 / NCIMB 8907 / NRRL B-2979 / 168)</name>
    <dbReference type="NCBI Taxonomy" id="1077972"/>
    <lineage>
        <taxon>Bacteria</taxon>
        <taxon>Bacillati</taxon>
        <taxon>Actinomycetota</taxon>
        <taxon>Actinomycetes</taxon>
        <taxon>Micrococcales</taxon>
        <taxon>Micrococcaceae</taxon>
        <taxon>Arthrobacter</taxon>
    </lineage>
</organism>
<keyword evidence="2" id="KW-1185">Reference proteome</keyword>
<accession>H0QGJ7</accession>
<protein>
    <submittedName>
        <fullName evidence="1">Uncharacterized protein</fullName>
    </submittedName>
</protein>
<reference evidence="1 2" key="1">
    <citation type="submission" date="2011-12" db="EMBL/GenBank/DDBJ databases">
        <title>Whole genome shotgun sequence of Arthrobacter globiformis NBRC 12137.</title>
        <authorList>
            <person name="Miyazawa S."/>
            <person name="Hosoyama A."/>
            <person name="Tsuchikane K."/>
            <person name="Katsumata H."/>
            <person name="Yamazaki S."/>
            <person name="Fujita N."/>
        </authorList>
    </citation>
    <scope>NUCLEOTIDE SEQUENCE [LARGE SCALE GENOMIC DNA]</scope>
    <source>
        <strain evidence="1 2">NBRC 12137</strain>
    </source>
</reference>
<dbReference type="EMBL" id="BAEG01000005">
    <property type="protein sequence ID" value="GAB11948.1"/>
    <property type="molecule type" value="Genomic_DNA"/>
</dbReference>
<dbReference type="STRING" id="1077972.ARGLB_005_00130"/>
<sequence length="62" mass="6349">MSVLLLSAAFIVCLAAGGVWSAVPLLTGAADALPAKPDTYSADLDSRDAAPGFPLYPYGWPP</sequence>
<evidence type="ECO:0000313" key="2">
    <source>
        <dbReference type="Proteomes" id="UP000003828"/>
    </source>
</evidence>
<dbReference type="Proteomes" id="UP000003828">
    <property type="component" value="Unassembled WGS sequence"/>
</dbReference>